<keyword evidence="1" id="KW-0812">Transmembrane</keyword>
<protein>
    <recommendedName>
        <fullName evidence="5">Anaphase-promoting complex subunit 4 WD40 domain-containing protein</fullName>
    </recommendedName>
</protein>
<keyword evidence="1" id="KW-1133">Transmembrane helix</keyword>
<evidence type="ECO:0000256" key="2">
    <source>
        <dbReference type="SAM" id="SignalP"/>
    </source>
</evidence>
<evidence type="ECO:0008006" key="5">
    <source>
        <dbReference type="Google" id="ProtNLM"/>
    </source>
</evidence>
<feature type="chain" id="PRO_5009529506" description="Anaphase-promoting complex subunit 4 WD40 domain-containing protein" evidence="2">
    <location>
        <begin position="27"/>
        <end position="598"/>
    </location>
</feature>
<dbReference type="SMART" id="SM00320">
    <property type="entry name" value="WD40"/>
    <property type="match status" value="4"/>
</dbReference>
<name>A0A1F7KF59_9BACT</name>
<dbReference type="InterPro" id="IPR001680">
    <property type="entry name" value="WD40_rpt"/>
</dbReference>
<reference evidence="3 4" key="1">
    <citation type="journal article" date="2016" name="Nat. Commun.">
        <title>Thousands of microbial genomes shed light on interconnected biogeochemical processes in an aquifer system.</title>
        <authorList>
            <person name="Anantharaman K."/>
            <person name="Brown C.T."/>
            <person name="Hug L.A."/>
            <person name="Sharon I."/>
            <person name="Castelle C.J."/>
            <person name="Probst A.J."/>
            <person name="Thomas B.C."/>
            <person name="Singh A."/>
            <person name="Wilkins M.J."/>
            <person name="Karaoz U."/>
            <person name="Brodie E.L."/>
            <person name="Williams K.H."/>
            <person name="Hubbard S.S."/>
            <person name="Banfield J.F."/>
        </authorList>
    </citation>
    <scope>NUCLEOTIDE SEQUENCE [LARGE SCALE GENOMIC DNA]</scope>
</reference>
<dbReference type="EMBL" id="MGBG01000006">
    <property type="protein sequence ID" value="OGK66510.1"/>
    <property type="molecule type" value="Genomic_DNA"/>
</dbReference>
<gene>
    <name evidence="3" type="ORF">A2209_00715</name>
</gene>
<feature type="transmembrane region" description="Helical" evidence="1">
    <location>
        <begin position="561"/>
        <end position="585"/>
    </location>
</feature>
<dbReference type="Gene3D" id="2.130.10.10">
    <property type="entry name" value="YVTN repeat-like/Quinoprotein amine dehydrogenase"/>
    <property type="match status" value="2"/>
</dbReference>
<comment type="caution">
    <text evidence="3">The sequence shown here is derived from an EMBL/GenBank/DDBJ whole genome shotgun (WGS) entry which is preliminary data.</text>
</comment>
<evidence type="ECO:0000256" key="1">
    <source>
        <dbReference type="SAM" id="Phobius"/>
    </source>
</evidence>
<dbReference type="InterPro" id="IPR011047">
    <property type="entry name" value="Quinoprotein_ADH-like_sf"/>
</dbReference>
<sequence length="598" mass="66332">MRKGLFWTLFIFLSLVCFSFFNTVHAEDFAPGRVIPKLPKTINDPVLTDGKVYPFWGPLCQRYTYSVIYSDKNGRPPQYIQIYFNGQMINMEKEDPNNADYQKGVKYIFQNVPTKYGSNFYYFEASNGLGKARASIIDSPDNGPVLFDSDFKNNEIVVINTATGKVLWRYSTGAEWVGAVALSNNGQFLAAQTSNHVYLFNTQSNKPLWSYQNPNQASIGGDVKGGVAISADGKQIFAAFYGQALYFHQESNRPVWSYNLEPHGGGAYGVDISQDGLHAAIAMAGSESDQNTNVLILLDQSGQKLWQYHASGNWHEVSFSQNGQFLAGSTGCPDRRGYLFSINSPTPIIRSEPLSQESPIDEARISQTGSLAVYGAESGYGAIILMDQKTKKIVWKYDTPMKQSVRALAMTPDAKFIGAGTFGGDVLLFQKNSNQPIEQININSAIGAFDLSDNALIFVTGSADKKVRIFHQGENRVRTTIPLNEYVGEIDVSANGQYVAAGTSGAVYFFESIIDLNNFQNLQESTCAQIIEPPPENTIMNNQDNINQPVRNDDRIERDSFAWPIIILICIATVLLVLLITYLVIPRIKKLRAKKDVS</sequence>
<keyword evidence="2" id="KW-0732">Signal</keyword>
<dbReference type="PANTHER" id="PTHR47197">
    <property type="entry name" value="PROTEIN NIRF"/>
    <property type="match status" value="1"/>
</dbReference>
<accession>A0A1F7KF59</accession>
<evidence type="ECO:0000313" key="3">
    <source>
        <dbReference type="EMBL" id="OGK66510.1"/>
    </source>
</evidence>
<organism evidence="3 4">
    <name type="scientific">Candidatus Roizmanbacteria bacterium RIFOXYA1_FULL_41_12</name>
    <dbReference type="NCBI Taxonomy" id="1802082"/>
    <lineage>
        <taxon>Bacteria</taxon>
        <taxon>Candidatus Roizmaniibacteriota</taxon>
    </lineage>
</organism>
<dbReference type="SUPFAM" id="SSF50998">
    <property type="entry name" value="Quinoprotein alcohol dehydrogenase-like"/>
    <property type="match status" value="1"/>
</dbReference>
<dbReference type="AlphaFoldDB" id="A0A1F7KF59"/>
<evidence type="ECO:0000313" key="4">
    <source>
        <dbReference type="Proteomes" id="UP000178450"/>
    </source>
</evidence>
<dbReference type="Proteomes" id="UP000178450">
    <property type="component" value="Unassembled WGS sequence"/>
</dbReference>
<dbReference type="InterPro" id="IPR051200">
    <property type="entry name" value="Host-pathogen_enzymatic-act"/>
</dbReference>
<dbReference type="PANTHER" id="PTHR47197:SF3">
    <property type="entry name" value="DIHYDRO-HEME D1 DEHYDROGENASE"/>
    <property type="match status" value="1"/>
</dbReference>
<keyword evidence="1" id="KW-0472">Membrane</keyword>
<dbReference type="InterPro" id="IPR015943">
    <property type="entry name" value="WD40/YVTN_repeat-like_dom_sf"/>
</dbReference>
<feature type="signal peptide" evidence="2">
    <location>
        <begin position="1"/>
        <end position="26"/>
    </location>
</feature>
<proteinExistence type="predicted"/>